<organism evidence="1 2">
    <name type="scientific">Rangifer tarandus platyrhynchus</name>
    <name type="common">Svalbard reindeer</name>
    <dbReference type="NCBI Taxonomy" id="3082113"/>
    <lineage>
        <taxon>Eukaryota</taxon>
        <taxon>Metazoa</taxon>
        <taxon>Chordata</taxon>
        <taxon>Craniata</taxon>
        <taxon>Vertebrata</taxon>
        <taxon>Euteleostomi</taxon>
        <taxon>Mammalia</taxon>
        <taxon>Eutheria</taxon>
        <taxon>Laurasiatheria</taxon>
        <taxon>Artiodactyla</taxon>
        <taxon>Ruminantia</taxon>
        <taxon>Pecora</taxon>
        <taxon>Cervidae</taxon>
        <taxon>Odocoileinae</taxon>
        <taxon>Rangifer</taxon>
    </lineage>
</organism>
<accession>A0ABN8YCT4</accession>
<protein>
    <submittedName>
        <fullName evidence="1">Uncharacterized protein</fullName>
    </submittedName>
</protein>
<sequence>MGGAMLNKSLIQFSVDGQGCVPSLLFDLRPNYGGGNEDNGDFLQKVPPAALPHSMPWTLQQATIHPCLRRRLLDTHREVWVRLLSGHCSFLLGPSAHQVLCAL</sequence>
<proteinExistence type="predicted"/>
<evidence type="ECO:0000313" key="1">
    <source>
        <dbReference type="EMBL" id="CAI9158996.1"/>
    </source>
</evidence>
<keyword evidence="2" id="KW-1185">Reference proteome</keyword>
<dbReference type="Proteomes" id="UP001176941">
    <property type="component" value="Chromosome 18"/>
</dbReference>
<evidence type="ECO:0000313" key="2">
    <source>
        <dbReference type="Proteomes" id="UP001176941"/>
    </source>
</evidence>
<gene>
    <name evidence="1" type="ORF">MRATA1EN1_LOCUS7958</name>
</gene>
<name>A0ABN8YCT4_RANTA</name>
<reference evidence="1" key="1">
    <citation type="submission" date="2023-04" db="EMBL/GenBank/DDBJ databases">
        <authorList>
            <consortium name="ELIXIR-Norway"/>
        </authorList>
    </citation>
    <scope>NUCLEOTIDE SEQUENCE [LARGE SCALE GENOMIC DNA]</scope>
</reference>
<dbReference type="EMBL" id="OX459954">
    <property type="protein sequence ID" value="CAI9158996.1"/>
    <property type="molecule type" value="Genomic_DNA"/>
</dbReference>